<feature type="region of interest" description="Disordered" evidence="1">
    <location>
        <begin position="125"/>
        <end position="167"/>
    </location>
</feature>
<name>A0ABW0I6Q9_9BACT</name>
<keyword evidence="2" id="KW-0732">Signal</keyword>
<dbReference type="EMBL" id="JBHSMA010000001">
    <property type="protein sequence ID" value="MFC5408228.1"/>
    <property type="molecule type" value="Genomic_DNA"/>
</dbReference>
<evidence type="ECO:0000313" key="4">
    <source>
        <dbReference type="Proteomes" id="UP001596106"/>
    </source>
</evidence>
<evidence type="ECO:0000313" key="3">
    <source>
        <dbReference type="EMBL" id="MFC5408228.1"/>
    </source>
</evidence>
<dbReference type="Proteomes" id="UP001596106">
    <property type="component" value="Unassembled WGS sequence"/>
</dbReference>
<accession>A0ABW0I6Q9</accession>
<sequence length="256" mass="27957">MKTYWIILSLFALFSCSGNTGGVEGERRVEGLGRQVSGTRLMSEQYLYASPCAYIPEGSLASMVGLQEGTALTWNESDHACEVFLDNKKIVSLSLTNRRPFESVFHADYYFNRLYQPEALESRGKRLPYTGPEPEGVGAEGPTEGVGDGSPASNDAVAGAPTDSLQAHAEPGGVIAQLKDNEERKTTSPSIRGVGEKAVWDARTRTLHVLNLQHVFHIMVNQSSSAETDSMRATKLASLLIRQVDEEADQGERTIY</sequence>
<feature type="chain" id="PRO_5047107336" evidence="2">
    <location>
        <begin position="21"/>
        <end position="256"/>
    </location>
</feature>
<comment type="caution">
    <text evidence="3">The sequence shown here is derived from an EMBL/GenBank/DDBJ whole genome shotgun (WGS) entry which is preliminary data.</text>
</comment>
<proteinExistence type="predicted"/>
<evidence type="ECO:0000256" key="1">
    <source>
        <dbReference type="SAM" id="MobiDB-lite"/>
    </source>
</evidence>
<organism evidence="3 4">
    <name type="scientific">Larkinella bovis</name>
    <dbReference type="NCBI Taxonomy" id="683041"/>
    <lineage>
        <taxon>Bacteria</taxon>
        <taxon>Pseudomonadati</taxon>
        <taxon>Bacteroidota</taxon>
        <taxon>Cytophagia</taxon>
        <taxon>Cytophagales</taxon>
        <taxon>Spirosomataceae</taxon>
        <taxon>Larkinella</taxon>
    </lineage>
</organism>
<dbReference type="PROSITE" id="PS51257">
    <property type="entry name" value="PROKAR_LIPOPROTEIN"/>
    <property type="match status" value="1"/>
</dbReference>
<protein>
    <submittedName>
        <fullName evidence="3">Uncharacterized protein</fullName>
    </submittedName>
</protein>
<dbReference type="RefSeq" id="WP_379840913.1">
    <property type="nucleotide sequence ID" value="NZ_JBHSMA010000001.1"/>
</dbReference>
<reference evidence="4" key="1">
    <citation type="journal article" date="2019" name="Int. J. Syst. Evol. Microbiol.">
        <title>The Global Catalogue of Microorganisms (GCM) 10K type strain sequencing project: providing services to taxonomists for standard genome sequencing and annotation.</title>
        <authorList>
            <consortium name="The Broad Institute Genomics Platform"/>
            <consortium name="The Broad Institute Genome Sequencing Center for Infectious Disease"/>
            <person name="Wu L."/>
            <person name="Ma J."/>
        </authorList>
    </citation>
    <scope>NUCLEOTIDE SEQUENCE [LARGE SCALE GENOMIC DNA]</scope>
    <source>
        <strain evidence="4">CCUG 55250</strain>
    </source>
</reference>
<gene>
    <name evidence="3" type="ORF">ACFPMF_02830</name>
</gene>
<feature type="signal peptide" evidence="2">
    <location>
        <begin position="1"/>
        <end position="20"/>
    </location>
</feature>
<feature type="compositionally biased region" description="Low complexity" evidence="1">
    <location>
        <begin position="130"/>
        <end position="145"/>
    </location>
</feature>
<evidence type="ECO:0000256" key="2">
    <source>
        <dbReference type="SAM" id="SignalP"/>
    </source>
</evidence>
<keyword evidence="4" id="KW-1185">Reference proteome</keyword>